<protein>
    <submittedName>
        <fullName evidence="1">Uncharacterized protein</fullName>
    </submittedName>
</protein>
<proteinExistence type="predicted"/>
<dbReference type="AlphaFoldDB" id="A0A2P2NA59"/>
<name>A0A2P2NA59_RHIMU</name>
<dbReference type="EMBL" id="GGEC01058796">
    <property type="protein sequence ID" value="MBX39280.1"/>
    <property type="molecule type" value="Transcribed_RNA"/>
</dbReference>
<organism evidence="1">
    <name type="scientific">Rhizophora mucronata</name>
    <name type="common">Asiatic mangrove</name>
    <dbReference type="NCBI Taxonomy" id="61149"/>
    <lineage>
        <taxon>Eukaryota</taxon>
        <taxon>Viridiplantae</taxon>
        <taxon>Streptophyta</taxon>
        <taxon>Embryophyta</taxon>
        <taxon>Tracheophyta</taxon>
        <taxon>Spermatophyta</taxon>
        <taxon>Magnoliopsida</taxon>
        <taxon>eudicotyledons</taxon>
        <taxon>Gunneridae</taxon>
        <taxon>Pentapetalae</taxon>
        <taxon>rosids</taxon>
        <taxon>fabids</taxon>
        <taxon>Malpighiales</taxon>
        <taxon>Rhizophoraceae</taxon>
        <taxon>Rhizophora</taxon>
    </lineage>
</organism>
<evidence type="ECO:0000313" key="1">
    <source>
        <dbReference type="EMBL" id="MBX39280.1"/>
    </source>
</evidence>
<accession>A0A2P2NA59</accession>
<reference evidence="1" key="1">
    <citation type="submission" date="2018-02" db="EMBL/GenBank/DDBJ databases">
        <title>Rhizophora mucronata_Transcriptome.</title>
        <authorList>
            <person name="Meera S.P."/>
            <person name="Sreeshan A."/>
            <person name="Augustine A."/>
        </authorList>
    </citation>
    <scope>NUCLEOTIDE SEQUENCE</scope>
    <source>
        <tissue evidence="1">Leaf</tissue>
    </source>
</reference>
<sequence length="21" mass="2350">MVDCVGLSPLLSWSLCQKWLA</sequence>